<dbReference type="InterPro" id="IPR008920">
    <property type="entry name" value="TF_FadR/GntR_C"/>
</dbReference>
<name>A0A1A7NWC0_9PAST</name>
<keyword evidence="7" id="KW-1185">Reference proteome</keyword>
<dbReference type="Pfam" id="PF07729">
    <property type="entry name" value="FCD"/>
    <property type="match status" value="1"/>
</dbReference>
<evidence type="ECO:0000259" key="5">
    <source>
        <dbReference type="PROSITE" id="PS50949"/>
    </source>
</evidence>
<dbReference type="PANTHER" id="PTHR43537:SF5">
    <property type="entry name" value="UXU OPERON TRANSCRIPTIONAL REGULATOR"/>
    <property type="match status" value="1"/>
</dbReference>
<dbReference type="Gene3D" id="1.20.120.530">
    <property type="entry name" value="GntR ligand-binding domain-like"/>
    <property type="match status" value="1"/>
</dbReference>
<dbReference type="Proteomes" id="UP000243558">
    <property type="component" value="Unassembled WGS sequence"/>
</dbReference>
<dbReference type="RefSeq" id="WP_065238871.1">
    <property type="nucleotide sequence ID" value="NZ_JTJM01000010.1"/>
</dbReference>
<protein>
    <submittedName>
        <fullName evidence="6">GntR family transcriptional regulator</fullName>
    </submittedName>
</protein>
<dbReference type="Pfam" id="PF00392">
    <property type="entry name" value="GntR"/>
    <property type="match status" value="1"/>
</dbReference>
<dbReference type="InterPro" id="IPR036388">
    <property type="entry name" value="WH-like_DNA-bd_sf"/>
</dbReference>
<dbReference type="InterPro" id="IPR036390">
    <property type="entry name" value="WH_DNA-bd_sf"/>
</dbReference>
<feature type="coiled-coil region" evidence="4">
    <location>
        <begin position="111"/>
        <end position="142"/>
    </location>
</feature>
<dbReference type="EMBL" id="JTJM01000010">
    <property type="protein sequence ID" value="OBW93299.1"/>
    <property type="molecule type" value="Genomic_DNA"/>
</dbReference>
<evidence type="ECO:0000313" key="6">
    <source>
        <dbReference type="EMBL" id="OBW93299.1"/>
    </source>
</evidence>
<dbReference type="GO" id="GO:0003677">
    <property type="term" value="F:DNA binding"/>
    <property type="evidence" value="ECO:0007669"/>
    <property type="project" value="UniProtKB-KW"/>
</dbReference>
<sequence length="250" mass="29203">MYNMINRTYSKVGELLKKEISQGLYKIGDKMPTEREISERLGLSRTIVREAIVMLEVEKLVEVKKGSGVYVINTPGNIKEDKNSILLDVGPFELLQARQIFESSIAEFAAQQATKRDIQNLREILNEEKEMLVKNIDDYTADRDFHLALAEITQNDVLIKFQEQLWEYRFNSAMWAQLHARILEKSYHHLWLKDHHEIFVGIQKKNGIYARQAMWQHLENVKKKLFELSDVEDPNFDGYLFNSTPIGIKT</sequence>
<dbReference type="PROSITE" id="PS50949">
    <property type="entry name" value="HTH_GNTR"/>
    <property type="match status" value="1"/>
</dbReference>
<dbReference type="Gene3D" id="1.10.10.10">
    <property type="entry name" value="Winged helix-like DNA-binding domain superfamily/Winged helix DNA-binding domain"/>
    <property type="match status" value="1"/>
</dbReference>
<dbReference type="SMART" id="SM00895">
    <property type="entry name" value="FCD"/>
    <property type="match status" value="1"/>
</dbReference>
<dbReference type="InterPro" id="IPR011711">
    <property type="entry name" value="GntR_C"/>
</dbReference>
<keyword evidence="3" id="KW-0804">Transcription</keyword>
<dbReference type="OrthoDB" id="5450856at2"/>
<evidence type="ECO:0000256" key="2">
    <source>
        <dbReference type="ARBA" id="ARBA00023125"/>
    </source>
</evidence>
<dbReference type="SUPFAM" id="SSF48008">
    <property type="entry name" value="GntR ligand-binding domain-like"/>
    <property type="match status" value="1"/>
</dbReference>
<evidence type="ECO:0000256" key="4">
    <source>
        <dbReference type="SAM" id="Coils"/>
    </source>
</evidence>
<accession>A0A1A7NWC0</accession>
<keyword evidence="4" id="KW-0175">Coiled coil</keyword>
<keyword evidence="2" id="KW-0238">DNA-binding</keyword>
<comment type="caution">
    <text evidence="6">The sequence shown here is derived from an EMBL/GenBank/DDBJ whole genome shotgun (WGS) entry which is preliminary data.</text>
</comment>
<reference evidence="6 7" key="1">
    <citation type="submission" date="2014-11" db="EMBL/GenBank/DDBJ databases">
        <title>Pan-genome of Gallibacterium spp.</title>
        <authorList>
            <person name="Kudirkiene E."/>
            <person name="Bojesen A.M."/>
        </authorList>
    </citation>
    <scope>NUCLEOTIDE SEQUENCE [LARGE SCALE GENOMIC DNA]</scope>
    <source>
        <strain evidence="6 7">F151</strain>
    </source>
</reference>
<organism evidence="6 7">
    <name type="scientific">Gallibacterium genomosp. 3</name>
    <dbReference type="NCBI Taxonomy" id="505345"/>
    <lineage>
        <taxon>Bacteria</taxon>
        <taxon>Pseudomonadati</taxon>
        <taxon>Pseudomonadota</taxon>
        <taxon>Gammaproteobacteria</taxon>
        <taxon>Pasteurellales</taxon>
        <taxon>Pasteurellaceae</taxon>
        <taxon>Gallibacterium</taxon>
    </lineage>
</organism>
<dbReference type="GO" id="GO:0003700">
    <property type="term" value="F:DNA-binding transcription factor activity"/>
    <property type="evidence" value="ECO:0007669"/>
    <property type="project" value="InterPro"/>
</dbReference>
<dbReference type="PANTHER" id="PTHR43537">
    <property type="entry name" value="TRANSCRIPTIONAL REGULATOR, GNTR FAMILY"/>
    <property type="match status" value="1"/>
</dbReference>
<evidence type="ECO:0000313" key="7">
    <source>
        <dbReference type="Proteomes" id="UP000243558"/>
    </source>
</evidence>
<evidence type="ECO:0000256" key="3">
    <source>
        <dbReference type="ARBA" id="ARBA00023163"/>
    </source>
</evidence>
<feature type="domain" description="HTH gntR-type" evidence="5">
    <location>
        <begin position="6"/>
        <end position="74"/>
    </location>
</feature>
<dbReference type="PRINTS" id="PR00035">
    <property type="entry name" value="HTHGNTR"/>
</dbReference>
<dbReference type="AlphaFoldDB" id="A0A1A7NWC0"/>
<dbReference type="CDD" id="cd07377">
    <property type="entry name" value="WHTH_GntR"/>
    <property type="match status" value="1"/>
</dbReference>
<gene>
    <name evidence="6" type="ORF">QV01_02850</name>
</gene>
<proteinExistence type="predicted"/>
<evidence type="ECO:0000256" key="1">
    <source>
        <dbReference type="ARBA" id="ARBA00023015"/>
    </source>
</evidence>
<dbReference type="InterPro" id="IPR000524">
    <property type="entry name" value="Tscrpt_reg_HTH_GntR"/>
</dbReference>
<dbReference type="PATRIC" id="fig|505345.7.peg.573"/>
<keyword evidence="1" id="KW-0805">Transcription regulation</keyword>
<dbReference type="SMART" id="SM00345">
    <property type="entry name" value="HTH_GNTR"/>
    <property type="match status" value="1"/>
</dbReference>
<dbReference type="SUPFAM" id="SSF46785">
    <property type="entry name" value="Winged helix' DNA-binding domain"/>
    <property type="match status" value="1"/>
</dbReference>